<dbReference type="EMBL" id="CAJPEV010002555">
    <property type="protein sequence ID" value="CAG0897305.1"/>
    <property type="molecule type" value="Genomic_DNA"/>
</dbReference>
<evidence type="ECO:0000313" key="2">
    <source>
        <dbReference type="Proteomes" id="UP000677054"/>
    </source>
</evidence>
<name>A0A7R9A9E0_9CRUS</name>
<dbReference type="EMBL" id="LR902072">
    <property type="protein sequence ID" value="CAD7249919.1"/>
    <property type="molecule type" value="Genomic_DNA"/>
</dbReference>
<evidence type="ECO:0000313" key="1">
    <source>
        <dbReference type="EMBL" id="CAD7249919.1"/>
    </source>
</evidence>
<dbReference type="AlphaFoldDB" id="A0A7R9A9E0"/>
<dbReference type="Proteomes" id="UP000677054">
    <property type="component" value="Unassembled WGS sequence"/>
</dbReference>
<sequence>MSLNVSRRISSKSSRLELALSTAETWQVIRKKENLLRFSFFEEDFGFPGSFGFPDFRKKAIATNQLKNRFMHLSQLEFHKRQDEGATERGDPPVHDPELGLRIGRVDLDDLRLPILHSGERLTPLLARAKVKGGAGYVNLLFFLPARMSNFLSYLKTNCFTSTYFDSTAGTTGNKIIACSTTNLADSHRLMLLRKDEGEPVIFSLQALHSHFKQCTLSLQARRGTG</sequence>
<organism evidence="1">
    <name type="scientific">Darwinula stevensoni</name>
    <dbReference type="NCBI Taxonomy" id="69355"/>
    <lineage>
        <taxon>Eukaryota</taxon>
        <taxon>Metazoa</taxon>
        <taxon>Ecdysozoa</taxon>
        <taxon>Arthropoda</taxon>
        <taxon>Crustacea</taxon>
        <taxon>Oligostraca</taxon>
        <taxon>Ostracoda</taxon>
        <taxon>Podocopa</taxon>
        <taxon>Podocopida</taxon>
        <taxon>Darwinulocopina</taxon>
        <taxon>Darwinuloidea</taxon>
        <taxon>Darwinulidae</taxon>
        <taxon>Darwinula</taxon>
    </lineage>
</organism>
<reference evidence="1" key="1">
    <citation type="submission" date="2020-11" db="EMBL/GenBank/DDBJ databases">
        <authorList>
            <person name="Tran Van P."/>
        </authorList>
    </citation>
    <scope>NUCLEOTIDE SEQUENCE</scope>
</reference>
<gene>
    <name evidence="1" type="ORF">DSTB1V02_LOCUS9705</name>
</gene>
<accession>A0A7R9A9E0</accession>
<protein>
    <submittedName>
        <fullName evidence="1">Uncharacterized protein</fullName>
    </submittedName>
</protein>
<keyword evidence="2" id="KW-1185">Reference proteome</keyword>
<proteinExistence type="predicted"/>